<evidence type="ECO:0000256" key="1">
    <source>
        <dbReference type="ARBA" id="ARBA00004567"/>
    </source>
</evidence>
<proteinExistence type="inferred from homology"/>
<evidence type="ECO:0000313" key="14">
    <source>
        <dbReference type="Proteomes" id="UP001604277"/>
    </source>
</evidence>
<keyword evidence="14" id="KW-1185">Reference proteome</keyword>
<keyword evidence="11" id="KW-0175">Coiled coil</keyword>
<keyword evidence="3" id="KW-0813">Transport</keyword>
<feature type="coiled-coil region" evidence="11">
    <location>
        <begin position="349"/>
        <end position="388"/>
    </location>
</feature>
<feature type="region of interest" description="Disordered" evidence="12">
    <location>
        <begin position="1"/>
        <end position="46"/>
    </location>
</feature>
<comment type="similarity">
    <text evidence="2">Belongs to the GLE1 family.</text>
</comment>
<dbReference type="PANTHER" id="PTHR12960:SF0">
    <property type="entry name" value="MRNA EXPORT FACTOR GLE1"/>
    <property type="match status" value="1"/>
</dbReference>
<feature type="coiled-coil region" evidence="11">
    <location>
        <begin position="249"/>
        <end position="283"/>
    </location>
</feature>
<accession>A0ABD1XD25</accession>
<dbReference type="InterPro" id="IPR012476">
    <property type="entry name" value="GLE1"/>
</dbReference>
<keyword evidence="6" id="KW-0811">Translocation</keyword>
<dbReference type="EMBL" id="JBFOLJ010000001">
    <property type="protein sequence ID" value="KAL2559869.1"/>
    <property type="molecule type" value="Genomic_DNA"/>
</dbReference>
<evidence type="ECO:0000256" key="9">
    <source>
        <dbReference type="ARBA" id="ARBA00026227"/>
    </source>
</evidence>
<protein>
    <recommendedName>
        <fullName evidence="9">mRNA export factor GLE1</fullName>
    </recommendedName>
    <alternativeName>
        <fullName evidence="10">Nucleoporin GLE1</fullName>
    </alternativeName>
</protein>
<evidence type="ECO:0000256" key="11">
    <source>
        <dbReference type="SAM" id="Coils"/>
    </source>
</evidence>
<evidence type="ECO:0000256" key="3">
    <source>
        <dbReference type="ARBA" id="ARBA00022448"/>
    </source>
</evidence>
<name>A0ABD1XD25_9LAMI</name>
<evidence type="ECO:0000256" key="2">
    <source>
        <dbReference type="ARBA" id="ARBA00011056"/>
    </source>
</evidence>
<evidence type="ECO:0000256" key="4">
    <source>
        <dbReference type="ARBA" id="ARBA00022816"/>
    </source>
</evidence>
<organism evidence="13 14">
    <name type="scientific">Forsythia ovata</name>
    <dbReference type="NCBI Taxonomy" id="205694"/>
    <lineage>
        <taxon>Eukaryota</taxon>
        <taxon>Viridiplantae</taxon>
        <taxon>Streptophyta</taxon>
        <taxon>Embryophyta</taxon>
        <taxon>Tracheophyta</taxon>
        <taxon>Spermatophyta</taxon>
        <taxon>Magnoliopsida</taxon>
        <taxon>eudicotyledons</taxon>
        <taxon>Gunneridae</taxon>
        <taxon>Pentapetalae</taxon>
        <taxon>asterids</taxon>
        <taxon>lamiids</taxon>
        <taxon>Lamiales</taxon>
        <taxon>Oleaceae</taxon>
        <taxon>Forsythieae</taxon>
        <taxon>Forsythia</taxon>
    </lineage>
</organism>
<sequence length="727" mass="82167">MESENTKWSSSESSIRVQVPDPEPTGVSKSEEEEENPVDINGKEETMSYDSQKKIVKALEVLERDLVAIAKSFTSLFSSLCLVLSHVSIQMSVISDTFSELKLGAIKLKLRSPTVDGITADPQPDWSFENLLSELDTIEKKLNVSSNFPVPFTKTQPREFQASKETNKYSRGFIMHLSDNELEKTDSDSEEEVDDSSMVTGTRFACDECYMSDDSEDELPLGIPCLMNKVGLVEGALSELIHDLQFSVTEEVRNQISTLETDLANENEKVAAVIAQVEKHRESQRERDKKFDLHYQRTIAEALDNHLTAVQRDHEHRSQIEERRLRDDAAREEVKRKEKAQQEKLWQEKIKAEEEARLKAERAEKAKKAALEAEKRAAQEAAVKIAIETKTDSATKTVVDSKETVGQSMVSGNDFKKEVQLSGNIIKAASNALELEERRLQTYKELSAKNEAIQLRTNKDYHGHGQLITRRIKTISASIENVRTKADELVRLINSPECPQSISILMFAEKVVSQSANPQKSFSGINFAYGRVIVLVTSKIPLAMDILLAELNRACIYTVPKHINYSAAKFKTKDAYYKAIGYEEKDGKIESTDSYVERLSAYMKLYGALVQTEVGGFQNLHGLREGWAWLARLLNALPANLYTAVALQSFIEMAGSALYRRYKTQFEKLLNIIAHDFLNSLKEGDPELDAKLNKVKVNIRHYLESNQFKKEPDGLQLRSHLNSSDFY</sequence>
<keyword evidence="5" id="KW-0653">Protein transport</keyword>
<dbReference type="InterPro" id="IPR038506">
    <property type="entry name" value="GLE1-like_sf"/>
</dbReference>
<gene>
    <name evidence="13" type="ORF">Fot_04608</name>
</gene>
<dbReference type="PANTHER" id="PTHR12960">
    <property type="entry name" value="GLE-1-RELATED"/>
    <property type="match status" value="1"/>
</dbReference>
<feature type="region of interest" description="Disordered" evidence="12">
    <location>
        <begin position="311"/>
        <end position="344"/>
    </location>
</feature>
<feature type="compositionally biased region" description="Low complexity" evidence="12">
    <location>
        <begin position="1"/>
        <end position="14"/>
    </location>
</feature>
<comment type="subcellular location">
    <subcellularLocation>
        <location evidence="1">Nucleus</location>
        <location evidence="1">Nuclear pore complex</location>
    </subcellularLocation>
</comment>
<keyword evidence="7" id="KW-0906">Nuclear pore complex</keyword>
<dbReference type="Proteomes" id="UP001604277">
    <property type="component" value="Unassembled WGS sequence"/>
</dbReference>
<reference evidence="14" key="1">
    <citation type="submission" date="2024-07" db="EMBL/GenBank/DDBJ databases">
        <title>Two chromosome-level genome assemblies of Korean endemic species Abeliophyllum distichum and Forsythia ovata (Oleaceae).</title>
        <authorList>
            <person name="Jang H."/>
        </authorList>
    </citation>
    <scope>NUCLEOTIDE SEQUENCE [LARGE SCALE GENOMIC DNA]</scope>
</reference>
<evidence type="ECO:0000313" key="13">
    <source>
        <dbReference type="EMBL" id="KAL2559869.1"/>
    </source>
</evidence>
<keyword evidence="8" id="KW-0539">Nucleus</keyword>
<comment type="caution">
    <text evidence="13">The sequence shown here is derived from an EMBL/GenBank/DDBJ whole genome shotgun (WGS) entry which is preliminary data.</text>
</comment>
<evidence type="ECO:0000256" key="10">
    <source>
        <dbReference type="ARBA" id="ARBA00029983"/>
    </source>
</evidence>
<dbReference type="GO" id="GO:0015031">
    <property type="term" value="P:protein transport"/>
    <property type="evidence" value="ECO:0007669"/>
    <property type="project" value="UniProtKB-KW"/>
</dbReference>
<dbReference type="GO" id="GO:0005643">
    <property type="term" value="C:nuclear pore"/>
    <property type="evidence" value="ECO:0007669"/>
    <property type="project" value="UniProtKB-SubCell"/>
</dbReference>
<evidence type="ECO:0000256" key="8">
    <source>
        <dbReference type="ARBA" id="ARBA00023242"/>
    </source>
</evidence>
<evidence type="ECO:0000256" key="12">
    <source>
        <dbReference type="SAM" id="MobiDB-lite"/>
    </source>
</evidence>
<dbReference type="Pfam" id="PF07817">
    <property type="entry name" value="GLE1"/>
    <property type="match status" value="1"/>
</dbReference>
<evidence type="ECO:0000256" key="7">
    <source>
        <dbReference type="ARBA" id="ARBA00023132"/>
    </source>
</evidence>
<dbReference type="GO" id="GO:0051028">
    <property type="term" value="P:mRNA transport"/>
    <property type="evidence" value="ECO:0007669"/>
    <property type="project" value="UniProtKB-KW"/>
</dbReference>
<evidence type="ECO:0000256" key="5">
    <source>
        <dbReference type="ARBA" id="ARBA00022927"/>
    </source>
</evidence>
<dbReference type="Gene3D" id="1.25.40.510">
    <property type="entry name" value="GLE1-like"/>
    <property type="match status" value="1"/>
</dbReference>
<evidence type="ECO:0000256" key="6">
    <source>
        <dbReference type="ARBA" id="ARBA00023010"/>
    </source>
</evidence>
<dbReference type="AlphaFoldDB" id="A0ABD1XD25"/>
<keyword evidence="4" id="KW-0509">mRNA transport</keyword>